<organism evidence="2 3">
    <name type="scientific">Symbiodinium microadriaticum</name>
    <name type="common">Dinoflagellate</name>
    <name type="synonym">Zooxanthella microadriatica</name>
    <dbReference type="NCBI Taxonomy" id="2951"/>
    <lineage>
        <taxon>Eukaryota</taxon>
        <taxon>Sar</taxon>
        <taxon>Alveolata</taxon>
        <taxon>Dinophyceae</taxon>
        <taxon>Suessiales</taxon>
        <taxon>Symbiodiniaceae</taxon>
        <taxon>Symbiodinium</taxon>
    </lineage>
</organism>
<evidence type="ECO:0000256" key="1">
    <source>
        <dbReference type="SAM" id="Coils"/>
    </source>
</evidence>
<evidence type="ECO:0000313" key="3">
    <source>
        <dbReference type="Proteomes" id="UP000186817"/>
    </source>
</evidence>
<keyword evidence="3" id="KW-1185">Reference proteome</keyword>
<protein>
    <submittedName>
        <fullName evidence="2">Uncharacterized protein</fullName>
    </submittedName>
</protein>
<keyword evidence="1" id="KW-0175">Coiled coil</keyword>
<dbReference type="EMBL" id="LSRX01000854">
    <property type="protein sequence ID" value="OLP87560.1"/>
    <property type="molecule type" value="Genomic_DNA"/>
</dbReference>
<feature type="coiled-coil region" evidence="1">
    <location>
        <begin position="318"/>
        <end position="349"/>
    </location>
</feature>
<accession>A0A1Q9CXA3</accession>
<evidence type="ECO:0000313" key="2">
    <source>
        <dbReference type="EMBL" id="OLP87560.1"/>
    </source>
</evidence>
<sequence>MESDCVVGADGKEGAKGRLWPRRFWGSCRGHLLAGSALLGVPLAAPTCGRQYRSGFTAAPVIGSEGLDLGIRSGVGTVGFSLLLAVSSSQTKLVQHRTLIDMSAWAPDLARAPGAVTIGDELGLKGLAPSNDDRAKATMDVRMCTSDMLLDVLGIHDVHLADDTVLGELMAEGVFCGVAEEATGGFSCSGGGLSHRSPGLLWMMKSTVNPQGMLGVGHVLTVWARRVDLRTVPDLGVWDTSEASEEQWQKDYEAFVALQKAKGHPGDAKGPSLLTLSGSQEGLEAKVAKVLEETRREDELHSAGYAERLRQAQWLKLRQAKEERADRHLAKLEAQKKQEDAEVALLRVEGGASQATRLRERAREILAQQESGELQQASRAEQERFRQWLQSHETAQSQQHLFSTQREAVSVISREVQGKHRKMFEVIQELQKEQRQHVKQLRLESDSGRFDRWQQSPQGSSVLMQMREKRKKQKEQELAQERILFVSYSGCFVAFDS</sequence>
<dbReference type="AlphaFoldDB" id="A0A1Q9CXA3"/>
<reference evidence="2 3" key="1">
    <citation type="submission" date="2016-02" db="EMBL/GenBank/DDBJ databases">
        <title>Genome analysis of coral dinoflagellate symbionts highlights evolutionary adaptations to a symbiotic lifestyle.</title>
        <authorList>
            <person name="Aranda M."/>
            <person name="Li Y."/>
            <person name="Liew Y.J."/>
            <person name="Baumgarten S."/>
            <person name="Simakov O."/>
            <person name="Wilson M."/>
            <person name="Piel J."/>
            <person name="Ashoor H."/>
            <person name="Bougouffa S."/>
            <person name="Bajic V.B."/>
            <person name="Ryu T."/>
            <person name="Ravasi T."/>
            <person name="Bayer T."/>
            <person name="Micklem G."/>
            <person name="Kim H."/>
            <person name="Bhak J."/>
            <person name="Lajeunesse T.C."/>
            <person name="Voolstra C.R."/>
        </authorList>
    </citation>
    <scope>NUCLEOTIDE SEQUENCE [LARGE SCALE GENOMIC DNA]</scope>
    <source>
        <strain evidence="2 3">CCMP2467</strain>
    </source>
</reference>
<dbReference type="OrthoDB" id="10471739at2759"/>
<gene>
    <name evidence="2" type="ORF">AK812_SmicGene31196</name>
</gene>
<dbReference type="Proteomes" id="UP000186817">
    <property type="component" value="Unassembled WGS sequence"/>
</dbReference>
<proteinExistence type="predicted"/>
<comment type="caution">
    <text evidence="2">The sequence shown here is derived from an EMBL/GenBank/DDBJ whole genome shotgun (WGS) entry which is preliminary data.</text>
</comment>
<name>A0A1Q9CXA3_SYMMI</name>